<dbReference type="Proteomes" id="UP000032142">
    <property type="component" value="Unassembled WGS sequence"/>
</dbReference>
<accession>A0A0B0P4C3</accession>
<reference evidence="2" key="1">
    <citation type="submission" date="2014-09" db="EMBL/GenBank/DDBJ databases">
        <authorList>
            <person name="Mudge J."/>
            <person name="Ramaraj T."/>
            <person name="Lindquist I.E."/>
            <person name="Bharti A.K."/>
            <person name="Sundararajan A."/>
            <person name="Cameron C.T."/>
            <person name="Woodward J.E."/>
            <person name="May G.D."/>
            <person name="Brubaker C."/>
            <person name="Broadhvest J."/>
            <person name="Wilkins T.A."/>
        </authorList>
    </citation>
    <scope>NUCLEOTIDE SEQUENCE</scope>
    <source>
        <strain evidence="2">cv. AKA8401</strain>
    </source>
</reference>
<organism evidence="1 2">
    <name type="scientific">Gossypium arboreum</name>
    <name type="common">Tree cotton</name>
    <name type="synonym">Gossypium nanking</name>
    <dbReference type="NCBI Taxonomy" id="29729"/>
    <lineage>
        <taxon>Eukaryota</taxon>
        <taxon>Viridiplantae</taxon>
        <taxon>Streptophyta</taxon>
        <taxon>Embryophyta</taxon>
        <taxon>Tracheophyta</taxon>
        <taxon>Spermatophyta</taxon>
        <taxon>Magnoliopsida</taxon>
        <taxon>eudicotyledons</taxon>
        <taxon>Gunneridae</taxon>
        <taxon>Pentapetalae</taxon>
        <taxon>rosids</taxon>
        <taxon>malvids</taxon>
        <taxon>Malvales</taxon>
        <taxon>Malvaceae</taxon>
        <taxon>Malvoideae</taxon>
        <taxon>Gossypium</taxon>
    </lineage>
</organism>
<dbReference type="EMBL" id="KN414197">
    <property type="protein sequence ID" value="KHG19870.1"/>
    <property type="molecule type" value="Genomic_DNA"/>
</dbReference>
<sequence>MNGSSSLGVFFHPKGRQIPSFSPHYDHMCCFICFLSFFTTFSGSPSKMMY</sequence>
<evidence type="ECO:0000313" key="2">
    <source>
        <dbReference type="Proteomes" id="UP000032142"/>
    </source>
</evidence>
<keyword evidence="2" id="KW-1185">Reference proteome</keyword>
<name>A0A0B0P4C3_GOSAR</name>
<gene>
    <name evidence="1" type="ORF">F383_24104</name>
</gene>
<protein>
    <submittedName>
        <fullName evidence="1">Uncharacterized protein</fullName>
    </submittedName>
</protein>
<dbReference type="AlphaFoldDB" id="A0A0B0P4C3"/>
<evidence type="ECO:0000313" key="1">
    <source>
        <dbReference type="EMBL" id="KHG19870.1"/>
    </source>
</evidence>
<proteinExistence type="predicted"/>